<comment type="similarity">
    <text evidence="2">Belongs to the AP endonuclease 2 family.</text>
</comment>
<proteinExistence type="inferred from homology"/>
<evidence type="ECO:0000256" key="2">
    <source>
        <dbReference type="ARBA" id="ARBA00005340"/>
    </source>
</evidence>
<comment type="caution">
    <text evidence="9">The sequence shown here is derived from an EMBL/GenBank/DDBJ whole genome shotgun (WGS) entry which is preliminary data.</text>
</comment>
<keyword evidence="3" id="KW-0479">Metal-binding</keyword>
<evidence type="ECO:0000256" key="5">
    <source>
        <dbReference type="ARBA" id="ARBA00022801"/>
    </source>
</evidence>
<dbReference type="InterPro" id="IPR036237">
    <property type="entry name" value="Xyl_isomerase-like_sf"/>
</dbReference>
<keyword evidence="5" id="KW-0378">Hydrolase</keyword>
<gene>
    <name evidence="9" type="ORF">GCM10009681_46440</name>
</gene>
<keyword evidence="6" id="KW-0862">Zinc</keyword>
<dbReference type="InterPro" id="IPR013022">
    <property type="entry name" value="Xyl_isomerase-like_TIM-brl"/>
</dbReference>
<keyword evidence="10" id="KW-1185">Reference proteome</keyword>
<dbReference type="InterPro" id="IPR018246">
    <property type="entry name" value="AP_endonuc_F2_Zn_BS"/>
</dbReference>
<evidence type="ECO:0000313" key="10">
    <source>
        <dbReference type="Proteomes" id="UP001500655"/>
    </source>
</evidence>
<protein>
    <submittedName>
        <fullName evidence="9">Deoxyribonuclease IV</fullName>
    </submittedName>
</protein>
<evidence type="ECO:0000313" key="9">
    <source>
        <dbReference type="EMBL" id="GAA1769741.1"/>
    </source>
</evidence>
<accession>A0ABP4X6M8</accession>
<evidence type="ECO:0000256" key="4">
    <source>
        <dbReference type="ARBA" id="ARBA00022763"/>
    </source>
</evidence>
<dbReference type="Proteomes" id="UP001500655">
    <property type="component" value="Unassembled WGS sequence"/>
</dbReference>
<feature type="domain" description="Xylose isomerase-like TIM barrel" evidence="8">
    <location>
        <begin position="57"/>
        <end position="297"/>
    </location>
</feature>
<comment type="cofactor">
    <cofactor evidence="1">
        <name>Zn(2+)</name>
        <dbReference type="ChEBI" id="CHEBI:29105"/>
    </cofactor>
</comment>
<dbReference type="NCBIfam" id="NF002198">
    <property type="entry name" value="PRK01060.1-3"/>
    <property type="match status" value="1"/>
</dbReference>
<dbReference type="Gene3D" id="3.20.20.150">
    <property type="entry name" value="Divalent-metal-dependent TIM barrel enzymes"/>
    <property type="match status" value="1"/>
</dbReference>
<name>A0ABP4X6M8_9ACTN</name>
<reference evidence="10" key="1">
    <citation type="journal article" date="2019" name="Int. J. Syst. Evol. Microbiol.">
        <title>The Global Catalogue of Microorganisms (GCM) 10K type strain sequencing project: providing services to taxonomists for standard genome sequencing and annotation.</title>
        <authorList>
            <consortium name="The Broad Institute Genomics Platform"/>
            <consortium name="The Broad Institute Genome Sequencing Center for Infectious Disease"/>
            <person name="Wu L."/>
            <person name="Ma J."/>
        </authorList>
    </citation>
    <scope>NUCLEOTIDE SEQUENCE [LARGE SCALE GENOMIC DNA]</scope>
    <source>
        <strain evidence="10">JCM 13249</strain>
    </source>
</reference>
<evidence type="ECO:0000259" key="8">
    <source>
        <dbReference type="Pfam" id="PF01261"/>
    </source>
</evidence>
<evidence type="ECO:0000256" key="6">
    <source>
        <dbReference type="ARBA" id="ARBA00022833"/>
    </source>
</evidence>
<dbReference type="EMBL" id="BAAALS010000027">
    <property type="protein sequence ID" value="GAA1769741.1"/>
    <property type="molecule type" value="Genomic_DNA"/>
</dbReference>
<dbReference type="PROSITE" id="PS00730">
    <property type="entry name" value="AP_NUCLEASE_F2_2"/>
    <property type="match status" value="1"/>
</dbReference>
<sequence length="302" mass="31796">MLARIICIVTLAHLRGAIGRPAPAFPPRPTPCCGVSGPARRLPAMRIGAHVDPADPLAEAAARGADVVQFFLTDPQAWADPQPRADADALRAADVEIFIHAPYRINVATLNNRIRIPSRKLLLSHARAAADLGAKGLIVHGGHVDKGNDVATGFENWKKTFEYAAKEGGFPLPVLVENTAGGDNACARRFDALARLWDVIGEYGAGFCLDTCHAFAGGEELLGIVDRVKAITGRIDLVHANDSRDPFDSGRDRHDNLGQGTIDPDLIVAVIQAAGAPAVVETPGGADGQGADIALIRKGLTA</sequence>
<keyword evidence="4" id="KW-0227">DNA damage</keyword>
<dbReference type="InterPro" id="IPR001719">
    <property type="entry name" value="AP_endonuc_2"/>
</dbReference>
<evidence type="ECO:0000256" key="7">
    <source>
        <dbReference type="ARBA" id="ARBA00023204"/>
    </source>
</evidence>
<dbReference type="PROSITE" id="PS51432">
    <property type="entry name" value="AP_NUCLEASE_F2_4"/>
    <property type="match status" value="1"/>
</dbReference>
<dbReference type="SMART" id="SM00518">
    <property type="entry name" value="AP2Ec"/>
    <property type="match status" value="1"/>
</dbReference>
<dbReference type="PANTHER" id="PTHR21445:SF0">
    <property type="entry name" value="APURINIC-APYRIMIDINIC ENDONUCLEASE"/>
    <property type="match status" value="1"/>
</dbReference>
<dbReference type="PANTHER" id="PTHR21445">
    <property type="entry name" value="ENDONUCLEASE IV ENDODEOXYRIBONUCLEASE IV"/>
    <property type="match status" value="1"/>
</dbReference>
<evidence type="ECO:0000256" key="1">
    <source>
        <dbReference type="ARBA" id="ARBA00001947"/>
    </source>
</evidence>
<dbReference type="SUPFAM" id="SSF51658">
    <property type="entry name" value="Xylose isomerase-like"/>
    <property type="match status" value="1"/>
</dbReference>
<organism evidence="9 10">
    <name type="scientific">Luedemannella helvata</name>
    <dbReference type="NCBI Taxonomy" id="349315"/>
    <lineage>
        <taxon>Bacteria</taxon>
        <taxon>Bacillati</taxon>
        <taxon>Actinomycetota</taxon>
        <taxon>Actinomycetes</taxon>
        <taxon>Micromonosporales</taxon>
        <taxon>Micromonosporaceae</taxon>
        <taxon>Luedemannella</taxon>
    </lineage>
</organism>
<dbReference type="Pfam" id="PF01261">
    <property type="entry name" value="AP_endonuc_2"/>
    <property type="match status" value="1"/>
</dbReference>
<keyword evidence="7" id="KW-0234">DNA repair</keyword>
<evidence type="ECO:0000256" key="3">
    <source>
        <dbReference type="ARBA" id="ARBA00022723"/>
    </source>
</evidence>